<dbReference type="Proteomes" id="UP000036902">
    <property type="component" value="Chromosome"/>
</dbReference>
<dbReference type="KEGG" id="thu:AC731_008640"/>
<sequence length="441" mass="48236">MDMDSGDFSFTRQVGAHDIAEAINRGCDCRSLDPERLRRQLEAEPSLLGLAAEIGHSRPHLFSATAVFIAPETLQAMEHIVAAVESVVALPAYQAMALDRAPPIARVTPGPQSVFMGFDFHLGDAGPQLIEINTNAGGALLNSALARAQRACCEQIQPFLRPTAELETLDQRWLDDFFAEWSLQGRSGRPARMAIVDEHPATQYLHPEFLLFRHLFRRAGIDAVICDPAELSFESGRLMHAGAPLDLVYNRLTDFYLQAPALAPLRAAHEAGAIVLTPHPHAHALYADKRNLCILSDAARLAELGVPKPVIDRLVTGVPRTLEVTPEKTEALWAARRGLFFKPFAGFGSRATYRGDKLTQRVWQEILAGGYVAQNLALPSERRVAIDGQSSDLKLDVRAYAYAGSIRLVAARLYKGQTTNFRTPGGGFAPVFVTSAKDLAQ</sequence>
<protein>
    <recommendedName>
        <fullName evidence="3">Circularly permuted ATPgrasp domain-containing protein</fullName>
    </recommendedName>
</protein>
<organism evidence="1 2">
    <name type="scientific">Thauera humireducens</name>
    <dbReference type="NCBI Taxonomy" id="1134435"/>
    <lineage>
        <taxon>Bacteria</taxon>
        <taxon>Pseudomonadati</taxon>
        <taxon>Pseudomonadota</taxon>
        <taxon>Betaproteobacteria</taxon>
        <taxon>Rhodocyclales</taxon>
        <taxon>Zoogloeaceae</taxon>
        <taxon>Thauera</taxon>
    </lineage>
</organism>
<dbReference type="SUPFAM" id="SSF56059">
    <property type="entry name" value="Glutathione synthetase ATP-binding domain-like"/>
    <property type="match status" value="1"/>
</dbReference>
<dbReference type="STRING" id="1134435.AC731_008640"/>
<accession>A0A127K4X5</accession>
<gene>
    <name evidence="1" type="ORF">AC731_008640</name>
</gene>
<evidence type="ECO:0000313" key="2">
    <source>
        <dbReference type="Proteomes" id="UP000036902"/>
    </source>
</evidence>
<evidence type="ECO:0000313" key="1">
    <source>
        <dbReference type="EMBL" id="AMO37012.1"/>
    </source>
</evidence>
<dbReference type="RefSeq" id="WP_048705213.1">
    <property type="nucleotide sequence ID" value="NZ_CP014646.1"/>
</dbReference>
<proteinExistence type="predicted"/>
<evidence type="ECO:0008006" key="3">
    <source>
        <dbReference type="Google" id="ProtNLM"/>
    </source>
</evidence>
<name>A0A127K4X5_9RHOO</name>
<dbReference type="AlphaFoldDB" id="A0A127K4X5"/>
<keyword evidence="2" id="KW-1185">Reference proteome</keyword>
<reference evidence="2" key="1">
    <citation type="submission" date="2016-03" db="EMBL/GenBank/DDBJ databases">
        <authorList>
            <person name="Ma C."/>
            <person name="Zhou S."/>
            <person name="Yang G."/>
        </authorList>
    </citation>
    <scope>NUCLEOTIDE SEQUENCE [LARGE SCALE GENOMIC DNA]</scope>
    <source>
        <strain evidence="2">SgZ-1</strain>
    </source>
</reference>
<dbReference type="EMBL" id="CP014646">
    <property type="protein sequence ID" value="AMO37012.1"/>
    <property type="molecule type" value="Genomic_DNA"/>
</dbReference>